<organism evidence="2 3">
    <name type="scientific">Prosthecobacter fusiformis</name>
    <dbReference type="NCBI Taxonomy" id="48464"/>
    <lineage>
        <taxon>Bacteria</taxon>
        <taxon>Pseudomonadati</taxon>
        <taxon>Verrucomicrobiota</taxon>
        <taxon>Verrucomicrobiia</taxon>
        <taxon>Verrucomicrobiales</taxon>
        <taxon>Verrucomicrobiaceae</taxon>
        <taxon>Prosthecobacter</taxon>
    </lineage>
</organism>
<accession>A0A4R7RYR5</accession>
<evidence type="ECO:0000259" key="1">
    <source>
        <dbReference type="Pfam" id="PF12706"/>
    </source>
</evidence>
<sequence>MSDLTLTFLGTGTSVGIPMIGCGCETCRSTDPRDNRLRSSLWMQTPEMSWVVDTGPDFRTQCLRAGILHLEAALFTHPHMDHLTGFDDLRRFTVEPDQFMPIFAMPSCLAMLERMFEFAFNGENRYRGYLKPFPKPIHGPFPLGDTWVTPLPVQHGKVETIGYLFTRNERKLCAYFPDAKVIPPESLDALEGVDTLILDALRHTEHPTHMNFAEALAIQARIRPRRTYLTHLQCEIMHSREEPLLPPGVKIAYDGLELTWEK</sequence>
<dbReference type="InterPro" id="IPR001279">
    <property type="entry name" value="Metallo-B-lactamas"/>
</dbReference>
<name>A0A4R7RYR5_9BACT</name>
<evidence type="ECO:0000313" key="3">
    <source>
        <dbReference type="Proteomes" id="UP000295662"/>
    </source>
</evidence>
<gene>
    <name evidence="2" type="ORF">EI77_02160</name>
</gene>
<dbReference type="RefSeq" id="WP_133795236.1">
    <property type="nucleotide sequence ID" value="NZ_SOCA01000003.1"/>
</dbReference>
<feature type="domain" description="Metallo-beta-lactamase" evidence="1">
    <location>
        <begin position="51"/>
        <end position="231"/>
    </location>
</feature>
<dbReference type="SUPFAM" id="SSF56281">
    <property type="entry name" value="Metallo-hydrolase/oxidoreductase"/>
    <property type="match status" value="1"/>
</dbReference>
<dbReference type="Pfam" id="PF12706">
    <property type="entry name" value="Lactamase_B_2"/>
    <property type="match status" value="1"/>
</dbReference>
<dbReference type="CDD" id="cd16279">
    <property type="entry name" value="metallo-hydrolase-like_MBL-fold"/>
    <property type="match status" value="1"/>
</dbReference>
<dbReference type="Gene3D" id="3.60.15.10">
    <property type="entry name" value="Ribonuclease Z/Hydroxyacylglutathione hydrolase-like"/>
    <property type="match status" value="1"/>
</dbReference>
<dbReference type="PANTHER" id="PTHR42663">
    <property type="entry name" value="HYDROLASE C777.06C-RELATED-RELATED"/>
    <property type="match status" value="1"/>
</dbReference>
<comment type="caution">
    <text evidence="2">The sequence shown here is derived from an EMBL/GenBank/DDBJ whole genome shotgun (WGS) entry which is preliminary data.</text>
</comment>
<dbReference type="PANTHER" id="PTHR42663:SF6">
    <property type="entry name" value="HYDROLASE C777.06C-RELATED"/>
    <property type="match status" value="1"/>
</dbReference>
<reference evidence="2 3" key="1">
    <citation type="submission" date="2019-03" db="EMBL/GenBank/DDBJ databases">
        <title>Genomic Encyclopedia of Archaeal and Bacterial Type Strains, Phase II (KMG-II): from individual species to whole genera.</title>
        <authorList>
            <person name="Goeker M."/>
        </authorList>
    </citation>
    <scope>NUCLEOTIDE SEQUENCE [LARGE SCALE GENOMIC DNA]</scope>
    <source>
        <strain evidence="2 3">ATCC 25309</strain>
    </source>
</reference>
<dbReference type="Proteomes" id="UP000295662">
    <property type="component" value="Unassembled WGS sequence"/>
</dbReference>
<dbReference type="OrthoDB" id="9800940at2"/>
<dbReference type="AlphaFoldDB" id="A0A4R7RYR5"/>
<dbReference type="InterPro" id="IPR036866">
    <property type="entry name" value="RibonucZ/Hydroxyglut_hydro"/>
</dbReference>
<keyword evidence="3" id="KW-1185">Reference proteome</keyword>
<evidence type="ECO:0000313" key="2">
    <source>
        <dbReference type="EMBL" id="TDU71042.1"/>
    </source>
</evidence>
<dbReference type="EMBL" id="SOCA01000003">
    <property type="protein sequence ID" value="TDU71042.1"/>
    <property type="molecule type" value="Genomic_DNA"/>
</dbReference>
<proteinExistence type="predicted"/>
<protein>
    <submittedName>
        <fullName evidence="2">Phosphoribosyl 1,2-cyclic phosphate phosphodiesterase</fullName>
    </submittedName>
</protein>